<comment type="caution">
    <text evidence="3">The sequence shown here is derived from an EMBL/GenBank/DDBJ whole genome shotgun (WGS) entry which is preliminary data.</text>
</comment>
<gene>
    <name evidence="3" type="ORF">RJ639_015554</name>
</gene>
<keyword evidence="4" id="KW-1185">Reference proteome</keyword>
<keyword evidence="1" id="KW-0677">Repeat</keyword>
<dbReference type="AlphaFoldDB" id="A0AA88VGE0"/>
<dbReference type="EMBL" id="JAVXUP010002072">
    <property type="protein sequence ID" value="KAK3005870.1"/>
    <property type="molecule type" value="Genomic_DNA"/>
</dbReference>
<organism evidence="3 4">
    <name type="scientific">Escallonia herrerae</name>
    <dbReference type="NCBI Taxonomy" id="1293975"/>
    <lineage>
        <taxon>Eukaryota</taxon>
        <taxon>Viridiplantae</taxon>
        <taxon>Streptophyta</taxon>
        <taxon>Embryophyta</taxon>
        <taxon>Tracheophyta</taxon>
        <taxon>Spermatophyta</taxon>
        <taxon>Magnoliopsida</taxon>
        <taxon>eudicotyledons</taxon>
        <taxon>Gunneridae</taxon>
        <taxon>Pentapetalae</taxon>
        <taxon>asterids</taxon>
        <taxon>campanulids</taxon>
        <taxon>Escalloniales</taxon>
        <taxon>Escalloniaceae</taxon>
        <taxon>Escallonia</taxon>
    </lineage>
</organism>
<feature type="repeat" description="PPR" evidence="2">
    <location>
        <begin position="397"/>
        <end position="431"/>
    </location>
</feature>
<dbReference type="FunFam" id="1.25.40.10:FF:000285">
    <property type="entry name" value="Pentatricopeptide repeat-containing protein, chloroplastic"/>
    <property type="match status" value="1"/>
</dbReference>
<evidence type="ECO:0000256" key="2">
    <source>
        <dbReference type="PROSITE-ProRule" id="PRU00708"/>
    </source>
</evidence>
<dbReference type="GO" id="GO:0009451">
    <property type="term" value="P:RNA modification"/>
    <property type="evidence" value="ECO:0007669"/>
    <property type="project" value="InterPro"/>
</dbReference>
<dbReference type="Proteomes" id="UP001188597">
    <property type="component" value="Unassembled WGS sequence"/>
</dbReference>
<dbReference type="Gene3D" id="1.25.40.10">
    <property type="entry name" value="Tetratricopeptide repeat domain"/>
    <property type="match status" value="5"/>
</dbReference>
<dbReference type="Pfam" id="PF12854">
    <property type="entry name" value="PPR_1"/>
    <property type="match status" value="1"/>
</dbReference>
<dbReference type="InterPro" id="IPR011990">
    <property type="entry name" value="TPR-like_helical_dom_sf"/>
</dbReference>
<dbReference type="PANTHER" id="PTHR47926">
    <property type="entry name" value="PENTATRICOPEPTIDE REPEAT-CONTAINING PROTEIN"/>
    <property type="match status" value="1"/>
</dbReference>
<dbReference type="Pfam" id="PF01535">
    <property type="entry name" value="PPR"/>
    <property type="match status" value="5"/>
</dbReference>
<dbReference type="GO" id="GO:0003723">
    <property type="term" value="F:RNA binding"/>
    <property type="evidence" value="ECO:0007669"/>
    <property type="project" value="InterPro"/>
</dbReference>
<feature type="repeat" description="PPR" evidence="2">
    <location>
        <begin position="29"/>
        <end position="63"/>
    </location>
</feature>
<dbReference type="Pfam" id="PF13041">
    <property type="entry name" value="PPR_2"/>
    <property type="match status" value="1"/>
</dbReference>
<dbReference type="PROSITE" id="PS51375">
    <property type="entry name" value="PPR"/>
    <property type="match status" value="6"/>
</dbReference>
<feature type="repeat" description="PPR" evidence="2">
    <location>
        <begin position="432"/>
        <end position="467"/>
    </location>
</feature>
<name>A0AA88VGE0_9ASTE</name>
<feature type="repeat" description="PPR" evidence="2">
    <location>
        <begin position="130"/>
        <end position="164"/>
    </location>
</feature>
<dbReference type="FunFam" id="1.25.40.10:FF:000090">
    <property type="entry name" value="Pentatricopeptide repeat-containing protein, chloroplastic"/>
    <property type="match status" value="1"/>
</dbReference>
<reference evidence="3" key="1">
    <citation type="submission" date="2022-12" db="EMBL/GenBank/DDBJ databases">
        <title>Draft genome assemblies for two species of Escallonia (Escalloniales).</title>
        <authorList>
            <person name="Chanderbali A."/>
            <person name="Dervinis C."/>
            <person name="Anghel I."/>
            <person name="Soltis D."/>
            <person name="Soltis P."/>
            <person name="Zapata F."/>
        </authorList>
    </citation>
    <scope>NUCLEOTIDE SEQUENCE</scope>
    <source>
        <strain evidence="3">UCBG64.0493</strain>
        <tissue evidence="3">Leaf</tissue>
    </source>
</reference>
<evidence type="ECO:0000313" key="3">
    <source>
        <dbReference type="EMBL" id="KAK3005870.1"/>
    </source>
</evidence>
<accession>A0AA88VGE0</accession>
<protein>
    <recommendedName>
        <fullName evidence="5">Pentatricopeptide repeat-containing protein</fullName>
    </recommendedName>
</protein>
<evidence type="ECO:0000256" key="1">
    <source>
        <dbReference type="ARBA" id="ARBA00022737"/>
    </source>
</evidence>
<dbReference type="NCBIfam" id="TIGR00756">
    <property type="entry name" value="PPR"/>
    <property type="match status" value="8"/>
</dbReference>
<evidence type="ECO:0008006" key="5">
    <source>
        <dbReference type="Google" id="ProtNLM"/>
    </source>
</evidence>
<dbReference type="InterPro" id="IPR002885">
    <property type="entry name" value="PPR_rpt"/>
</dbReference>
<proteinExistence type="predicted"/>
<feature type="repeat" description="PPR" evidence="2">
    <location>
        <begin position="165"/>
        <end position="199"/>
    </location>
</feature>
<feature type="repeat" description="PPR" evidence="2">
    <location>
        <begin position="300"/>
        <end position="334"/>
    </location>
</feature>
<sequence length="712" mass="80097">MTTKLVQTYADCNEIASAHHLFDKMPQRNVFAWTAFISFLSRSGMSHECLNAYIDMKRDGVLPDKYVFPKVIRACAQPYLLKVGIQIHKEAISYGWESNVHVCNSLIDMSSKCGDILSARRVFDIMVERDLLSWNTMISGYVCNGFQALAVEFLRSMGSEGFEPDIVTWNTVMDAYCRMGQCDEAWKIFKQIKEPNVISWTTLISGYSRTGKHDVTLGIFRDMMRRGEVFSDSDCLSSVLVSCRYLGELMCGRQVHAYGIKTETRFAFYKSAGPALLTMYARCRRSQDGRNVFSLMDKSDIVTWNAMIYGFADLGMGRLALQYFREMQIVGIQNDQTTISTILPICDLKSGKQIHAYIRKGGFSPAIPVWNALINMYSKCGCIRSAHSVFFNLESRDIVSWNTIIGGYGMHGYGRAAVELLQEMSHSSLCPNSLTFTSVLSACSHSGLVDEGLELFHRMTTDFGFNPGMEHYACVVDLLSRAGHLEDAIGFIKRMPIEPDKSIWGAVLAASRAHQDIGIGMLASEKLVYLEPENAGNYVTWSNLCTRAGRWDDAIRREGRGNEKLFGSRLEAPCSIWCKTPSLQLKRKYMEAPNNNCKYLKRGHCLAPSTCPDDIPRSLSGSSGKPHGVANGPEVHDKKGDCFARELQMSLQRMYHYAVGCADVWFAVDEKILYQNERSRCLTGAIAMCSEEFCGKTTIALLNRKRRLRKKM</sequence>
<evidence type="ECO:0000313" key="4">
    <source>
        <dbReference type="Proteomes" id="UP001188597"/>
    </source>
</evidence>
<dbReference type="InterPro" id="IPR046960">
    <property type="entry name" value="PPR_At4g14850-like_plant"/>
</dbReference>